<dbReference type="InterPro" id="IPR058245">
    <property type="entry name" value="NreC/VraR/RcsB-like_REC"/>
</dbReference>
<dbReference type="PANTHER" id="PTHR43214">
    <property type="entry name" value="TWO-COMPONENT RESPONSE REGULATOR"/>
    <property type="match status" value="1"/>
</dbReference>
<keyword evidence="2" id="KW-0805">Transcription regulation</keyword>
<evidence type="ECO:0000256" key="6">
    <source>
        <dbReference type="SAM" id="MobiDB-lite"/>
    </source>
</evidence>
<organism evidence="9 10">
    <name type="scientific">Streptomyces caniscabiei</name>
    <dbReference type="NCBI Taxonomy" id="2746961"/>
    <lineage>
        <taxon>Bacteria</taxon>
        <taxon>Bacillati</taxon>
        <taxon>Actinomycetota</taxon>
        <taxon>Actinomycetes</taxon>
        <taxon>Kitasatosporales</taxon>
        <taxon>Streptomycetaceae</taxon>
        <taxon>Streptomyces</taxon>
    </lineage>
</organism>
<evidence type="ECO:0000256" key="3">
    <source>
        <dbReference type="ARBA" id="ARBA00023125"/>
    </source>
</evidence>
<dbReference type="PANTHER" id="PTHR43214:SF24">
    <property type="entry name" value="TRANSCRIPTIONAL REGULATORY PROTEIN NARL-RELATED"/>
    <property type="match status" value="1"/>
</dbReference>
<dbReference type="PROSITE" id="PS50110">
    <property type="entry name" value="RESPONSE_REGULATORY"/>
    <property type="match status" value="1"/>
</dbReference>
<dbReference type="InterPro" id="IPR016032">
    <property type="entry name" value="Sig_transdc_resp-reg_C-effctor"/>
</dbReference>
<dbReference type="CDD" id="cd06170">
    <property type="entry name" value="LuxR_C_like"/>
    <property type="match status" value="1"/>
</dbReference>
<dbReference type="InterPro" id="IPR001789">
    <property type="entry name" value="Sig_transdc_resp-reg_receiver"/>
</dbReference>
<comment type="caution">
    <text evidence="9">The sequence shown here is derived from an EMBL/GenBank/DDBJ whole genome shotgun (WGS) entry which is preliminary data.</text>
</comment>
<dbReference type="SUPFAM" id="SSF52172">
    <property type="entry name" value="CheY-like"/>
    <property type="match status" value="1"/>
</dbReference>
<keyword evidence="1 5" id="KW-0597">Phosphoprotein</keyword>
<protein>
    <submittedName>
        <fullName evidence="9">Response regulator transcription factor</fullName>
    </submittedName>
</protein>
<dbReference type="SMART" id="SM00448">
    <property type="entry name" value="REC"/>
    <property type="match status" value="1"/>
</dbReference>
<evidence type="ECO:0000259" key="8">
    <source>
        <dbReference type="PROSITE" id="PS50110"/>
    </source>
</evidence>
<keyword evidence="10" id="KW-1185">Reference proteome</keyword>
<dbReference type="RefSeq" id="WP_078853688.1">
    <property type="nucleotide sequence ID" value="NZ_JABXWF010000002.1"/>
</dbReference>
<dbReference type="InterPro" id="IPR039420">
    <property type="entry name" value="WalR-like"/>
</dbReference>
<dbReference type="EMBL" id="JARAWJ010000009">
    <property type="protein sequence ID" value="MDX3038437.1"/>
    <property type="molecule type" value="Genomic_DNA"/>
</dbReference>
<evidence type="ECO:0000256" key="5">
    <source>
        <dbReference type="PROSITE-ProRule" id="PRU00169"/>
    </source>
</evidence>
<accession>A0ABU4MMY0</accession>
<evidence type="ECO:0000256" key="4">
    <source>
        <dbReference type="ARBA" id="ARBA00023163"/>
    </source>
</evidence>
<keyword evidence="4" id="KW-0804">Transcription</keyword>
<name>A0ABU4MMY0_9ACTN</name>
<reference evidence="9 10" key="1">
    <citation type="journal article" date="2023" name="Microb. Genom.">
        <title>Mesoterricola silvestris gen. nov., sp. nov., Mesoterricola sediminis sp. nov., Geothrix oryzae sp. nov., Geothrix edaphica sp. nov., Geothrix rubra sp. nov., and Geothrix limicola sp. nov., six novel members of Acidobacteriota isolated from soils.</title>
        <authorList>
            <person name="Weisberg A.J."/>
            <person name="Pearce E."/>
            <person name="Kramer C.G."/>
            <person name="Chang J.H."/>
            <person name="Clarke C.R."/>
        </authorList>
    </citation>
    <scope>NUCLEOTIDE SEQUENCE [LARGE SCALE GENOMIC DNA]</scope>
    <source>
        <strain evidence="9 10">NE20-4-1</strain>
    </source>
</reference>
<evidence type="ECO:0000259" key="7">
    <source>
        <dbReference type="PROSITE" id="PS50043"/>
    </source>
</evidence>
<dbReference type="PRINTS" id="PR00038">
    <property type="entry name" value="HTHLUXR"/>
</dbReference>
<feature type="region of interest" description="Disordered" evidence="6">
    <location>
        <begin position="231"/>
        <end position="268"/>
    </location>
</feature>
<dbReference type="Proteomes" id="UP001282474">
    <property type="component" value="Unassembled WGS sequence"/>
</dbReference>
<feature type="domain" description="Response regulatory" evidence="8">
    <location>
        <begin position="18"/>
        <end position="134"/>
    </location>
</feature>
<feature type="modified residue" description="4-aspartylphosphate" evidence="5">
    <location>
        <position position="69"/>
    </location>
</feature>
<dbReference type="Pfam" id="PF00072">
    <property type="entry name" value="Response_reg"/>
    <property type="match status" value="1"/>
</dbReference>
<dbReference type="SMART" id="SM00421">
    <property type="entry name" value="HTH_LUXR"/>
    <property type="match status" value="1"/>
</dbReference>
<dbReference type="Gene3D" id="3.40.50.2300">
    <property type="match status" value="1"/>
</dbReference>
<dbReference type="CDD" id="cd17535">
    <property type="entry name" value="REC_NarL-like"/>
    <property type="match status" value="1"/>
</dbReference>
<feature type="compositionally biased region" description="Pro residues" evidence="6">
    <location>
        <begin position="259"/>
        <end position="268"/>
    </location>
</feature>
<feature type="domain" description="HTH luxR-type" evidence="7">
    <location>
        <begin position="167"/>
        <end position="232"/>
    </location>
</feature>
<gene>
    <name evidence="9" type="ORF">PV383_14830</name>
</gene>
<sequence length="268" mass="27734">MTAPGAATTTPGAPGAVRVLLADDDALLRTGVAVTLGTAPDIDVVGEAADGIRAVELCHALTPDVVLMDVRMPGIDGIEATGRIVAAGLAARVLVLTTFPDDAYVWRALRAGASGFLLKRAAPERLIDAVRTVHAGDTLLDPSVTGALVERFVLDGRGARAEPDAAERARLRALTAREAQVLRLIAEGLSNAELATVLGIAESTAKTHVKRILHKIGARDRAQAVVLAHRSGLMESRGAPPEPLRAPTDPLRSPADPFGTPPAHPGSG</sequence>
<dbReference type="SUPFAM" id="SSF46894">
    <property type="entry name" value="C-terminal effector domain of the bipartite response regulators"/>
    <property type="match status" value="1"/>
</dbReference>
<dbReference type="InterPro" id="IPR011006">
    <property type="entry name" value="CheY-like_superfamily"/>
</dbReference>
<evidence type="ECO:0000256" key="1">
    <source>
        <dbReference type="ARBA" id="ARBA00022553"/>
    </source>
</evidence>
<evidence type="ECO:0000256" key="2">
    <source>
        <dbReference type="ARBA" id="ARBA00023015"/>
    </source>
</evidence>
<evidence type="ECO:0000313" key="9">
    <source>
        <dbReference type="EMBL" id="MDX3038437.1"/>
    </source>
</evidence>
<proteinExistence type="predicted"/>
<dbReference type="PROSITE" id="PS50043">
    <property type="entry name" value="HTH_LUXR_2"/>
    <property type="match status" value="1"/>
</dbReference>
<dbReference type="InterPro" id="IPR000792">
    <property type="entry name" value="Tscrpt_reg_LuxR_C"/>
</dbReference>
<keyword evidence="3" id="KW-0238">DNA-binding</keyword>
<dbReference type="Pfam" id="PF00196">
    <property type="entry name" value="GerE"/>
    <property type="match status" value="1"/>
</dbReference>
<evidence type="ECO:0000313" key="10">
    <source>
        <dbReference type="Proteomes" id="UP001282474"/>
    </source>
</evidence>